<organism evidence="2 4">
    <name type="scientific">Volvox reticuliferus</name>
    <dbReference type="NCBI Taxonomy" id="1737510"/>
    <lineage>
        <taxon>Eukaryota</taxon>
        <taxon>Viridiplantae</taxon>
        <taxon>Chlorophyta</taxon>
        <taxon>core chlorophytes</taxon>
        <taxon>Chlorophyceae</taxon>
        <taxon>CS clade</taxon>
        <taxon>Chlamydomonadales</taxon>
        <taxon>Volvocaceae</taxon>
        <taxon>Volvox</taxon>
    </lineage>
</organism>
<evidence type="ECO:0000313" key="4">
    <source>
        <dbReference type="Proteomes" id="UP000747110"/>
    </source>
</evidence>
<evidence type="ECO:0000313" key="2">
    <source>
        <dbReference type="EMBL" id="GIL70980.1"/>
    </source>
</evidence>
<dbReference type="AlphaFoldDB" id="A0A8J4FHF1"/>
<dbReference type="OrthoDB" id="535237at2759"/>
<dbReference type="Proteomes" id="UP000722791">
    <property type="component" value="Unassembled WGS sequence"/>
</dbReference>
<dbReference type="EMBL" id="BNCP01000002">
    <property type="protein sequence ID" value="GIL70980.1"/>
    <property type="molecule type" value="Genomic_DNA"/>
</dbReference>
<dbReference type="Proteomes" id="UP000747110">
    <property type="component" value="Unassembled WGS sequence"/>
</dbReference>
<feature type="compositionally biased region" description="Low complexity" evidence="1">
    <location>
        <begin position="14"/>
        <end position="27"/>
    </location>
</feature>
<keyword evidence="4" id="KW-1185">Reference proteome</keyword>
<name>A0A8J4FHF1_9CHLO</name>
<evidence type="ECO:0000313" key="3">
    <source>
        <dbReference type="EMBL" id="GIL98693.1"/>
    </source>
</evidence>
<sequence length="385" mass="41706">MSDYKKQADRLRILRQMPQQQQSPSLQLSYREPVQAQYHRPPANVNALVQRHYFPAEGAVPHGVGEPGTADVSNAAGTADRLSKYQSICRRRAAETSRAIKAERDAKMKQALSARERAQVAKAFGVRVALSNLKASPNSPVPRKEISHQDMGENDALLMSSGATCQYGLEGPQNPPCCPEPASSNNDEVGGSKPAAAAMTAHISCGEEPVQPTALDPNPMKHSLDAPQAARLASASITARQRLASHSKYVAMEAGPVQVAGVPPRLANVATEHARAINGARSETKAFKARVLQPANSNLGPKAYKGKFLPFSISVTDVAGLSRVAQKVSEMKEKLNLPRLCACPNNASIFDPTYVNKCARNCPLYLQPEHYECLLTTWLREKDII</sequence>
<proteinExistence type="predicted"/>
<evidence type="ECO:0000256" key="1">
    <source>
        <dbReference type="SAM" id="MobiDB-lite"/>
    </source>
</evidence>
<gene>
    <name evidence="2" type="ORF">Vretifemale_1634</name>
    <name evidence="3" type="ORF">Vretimale_4070</name>
</gene>
<feature type="compositionally biased region" description="Basic and acidic residues" evidence="1">
    <location>
        <begin position="1"/>
        <end position="12"/>
    </location>
</feature>
<reference evidence="2" key="1">
    <citation type="journal article" date="2021" name="Proc. Natl. Acad. Sci. U.S.A.">
        <title>Three genomes in the algal genus Volvox reveal the fate of a haploid sex-determining region after a transition to homothallism.</title>
        <authorList>
            <person name="Yamamoto K."/>
            <person name="Hamaji T."/>
            <person name="Kawai-Toyooka H."/>
            <person name="Matsuzaki R."/>
            <person name="Takahashi F."/>
            <person name="Nishimura Y."/>
            <person name="Kawachi M."/>
            <person name="Noguchi H."/>
            <person name="Minakuchi Y."/>
            <person name="Umen J.G."/>
            <person name="Toyoda A."/>
            <person name="Nozaki H."/>
        </authorList>
    </citation>
    <scope>NUCLEOTIDE SEQUENCE</scope>
    <source>
        <strain evidence="3">NIES-3785</strain>
        <strain evidence="2">NIES-3786</strain>
    </source>
</reference>
<feature type="region of interest" description="Disordered" evidence="1">
    <location>
        <begin position="1"/>
        <end position="27"/>
    </location>
</feature>
<accession>A0A8J4FHF1</accession>
<dbReference type="EMBL" id="BNCQ01000005">
    <property type="protein sequence ID" value="GIL98693.1"/>
    <property type="molecule type" value="Genomic_DNA"/>
</dbReference>
<protein>
    <submittedName>
        <fullName evidence="2">Uncharacterized protein</fullName>
    </submittedName>
</protein>
<comment type="caution">
    <text evidence="2">The sequence shown here is derived from an EMBL/GenBank/DDBJ whole genome shotgun (WGS) entry which is preliminary data.</text>
</comment>